<evidence type="ECO:0000256" key="2">
    <source>
        <dbReference type="ARBA" id="ARBA00009399"/>
    </source>
</evidence>
<feature type="transmembrane region" description="Helical" evidence="6">
    <location>
        <begin position="73"/>
        <end position="91"/>
    </location>
</feature>
<evidence type="ECO:0000259" key="7">
    <source>
        <dbReference type="Pfam" id="PF04138"/>
    </source>
</evidence>
<reference evidence="9" key="1">
    <citation type="journal article" date="2019" name="Int. J. Syst. Evol. Microbiol.">
        <title>The Global Catalogue of Microorganisms (GCM) 10K type strain sequencing project: providing services to taxonomists for standard genome sequencing and annotation.</title>
        <authorList>
            <consortium name="The Broad Institute Genomics Platform"/>
            <consortium name="The Broad Institute Genome Sequencing Center for Infectious Disease"/>
            <person name="Wu L."/>
            <person name="Ma J."/>
        </authorList>
    </citation>
    <scope>NUCLEOTIDE SEQUENCE [LARGE SCALE GENOMIC DNA]</scope>
    <source>
        <strain evidence="9">CGMCC 4.7277</strain>
    </source>
</reference>
<protein>
    <submittedName>
        <fullName evidence="8">GtrA family protein</fullName>
    </submittedName>
</protein>
<evidence type="ECO:0000256" key="3">
    <source>
        <dbReference type="ARBA" id="ARBA00022692"/>
    </source>
</evidence>
<evidence type="ECO:0000256" key="6">
    <source>
        <dbReference type="SAM" id="Phobius"/>
    </source>
</evidence>
<feature type="transmembrane region" description="Helical" evidence="6">
    <location>
        <begin position="38"/>
        <end position="61"/>
    </location>
</feature>
<feature type="transmembrane region" description="Helical" evidence="6">
    <location>
        <begin position="12"/>
        <end position="32"/>
    </location>
</feature>
<dbReference type="PANTHER" id="PTHR38459:SF1">
    <property type="entry name" value="PROPHAGE BACTOPRENOL-LINKED GLUCOSE TRANSLOCASE HOMOLOG"/>
    <property type="match status" value="1"/>
</dbReference>
<keyword evidence="9" id="KW-1185">Reference proteome</keyword>
<comment type="subcellular location">
    <subcellularLocation>
        <location evidence="1">Membrane</location>
        <topology evidence="1">Multi-pass membrane protein</topology>
    </subcellularLocation>
</comment>
<dbReference type="EMBL" id="JBHSMX010000011">
    <property type="protein sequence ID" value="MFC5520590.1"/>
    <property type="molecule type" value="Genomic_DNA"/>
</dbReference>
<dbReference type="Proteomes" id="UP001596084">
    <property type="component" value="Unassembled WGS sequence"/>
</dbReference>
<dbReference type="Pfam" id="PF04138">
    <property type="entry name" value="GtrA_DPMS_TM"/>
    <property type="match status" value="1"/>
</dbReference>
<accession>A0ABW0Q770</accession>
<dbReference type="InterPro" id="IPR007267">
    <property type="entry name" value="GtrA_DPMS_TM"/>
</dbReference>
<keyword evidence="3 6" id="KW-0812">Transmembrane</keyword>
<gene>
    <name evidence="8" type="ORF">ACFPP7_06630</name>
</gene>
<name>A0ABW0Q770_9BURK</name>
<evidence type="ECO:0000313" key="9">
    <source>
        <dbReference type="Proteomes" id="UP001596084"/>
    </source>
</evidence>
<evidence type="ECO:0000256" key="1">
    <source>
        <dbReference type="ARBA" id="ARBA00004141"/>
    </source>
</evidence>
<organism evidence="8 9">
    <name type="scientific">Polaromonas jejuensis</name>
    <dbReference type="NCBI Taxonomy" id="457502"/>
    <lineage>
        <taxon>Bacteria</taxon>
        <taxon>Pseudomonadati</taxon>
        <taxon>Pseudomonadota</taxon>
        <taxon>Betaproteobacteria</taxon>
        <taxon>Burkholderiales</taxon>
        <taxon>Comamonadaceae</taxon>
        <taxon>Polaromonas</taxon>
    </lineage>
</organism>
<evidence type="ECO:0000313" key="8">
    <source>
        <dbReference type="EMBL" id="MFC5520590.1"/>
    </source>
</evidence>
<dbReference type="InterPro" id="IPR051401">
    <property type="entry name" value="GtrA_CellWall_Glycosyl"/>
</dbReference>
<comment type="similarity">
    <text evidence="2">Belongs to the GtrA family.</text>
</comment>
<comment type="caution">
    <text evidence="8">The sequence shown here is derived from an EMBL/GenBank/DDBJ whole genome shotgun (WGS) entry which is preliminary data.</text>
</comment>
<keyword evidence="5 6" id="KW-0472">Membrane</keyword>
<sequence>MHKFKIEATKFTLVGAANFMLTFIVFTTMLKVLQVNYLLSLVAAWVIGMIFSYILNFSWVFKPEQKIDFKARFFRFFCASVLSITLNMLALSYIVERFDFEPFYIQMVLLPFIVAFNFSTAKYWSLRRSSGGKRKEFLS</sequence>
<feature type="transmembrane region" description="Helical" evidence="6">
    <location>
        <begin position="103"/>
        <end position="125"/>
    </location>
</feature>
<dbReference type="RefSeq" id="WP_084389286.1">
    <property type="nucleotide sequence ID" value="NZ_JBHSMX010000011.1"/>
</dbReference>
<dbReference type="PANTHER" id="PTHR38459">
    <property type="entry name" value="PROPHAGE BACTOPRENOL-LINKED GLUCOSE TRANSLOCASE HOMOLOG"/>
    <property type="match status" value="1"/>
</dbReference>
<feature type="domain" description="GtrA/DPMS transmembrane" evidence="7">
    <location>
        <begin position="10"/>
        <end position="124"/>
    </location>
</feature>
<keyword evidence="4 6" id="KW-1133">Transmembrane helix</keyword>
<evidence type="ECO:0000256" key="5">
    <source>
        <dbReference type="ARBA" id="ARBA00023136"/>
    </source>
</evidence>
<evidence type="ECO:0000256" key="4">
    <source>
        <dbReference type="ARBA" id="ARBA00022989"/>
    </source>
</evidence>
<proteinExistence type="inferred from homology"/>